<evidence type="ECO:0000313" key="2">
    <source>
        <dbReference type="Proteomes" id="UP001060170"/>
    </source>
</evidence>
<keyword evidence="2" id="KW-1185">Reference proteome</keyword>
<reference evidence="2" key="1">
    <citation type="journal article" date="2018" name="BMC Genomics">
        <title>Genomic insights into host adaptation between the wheat stripe rust pathogen (Puccinia striiformis f. sp. tritici) and the barley stripe rust pathogen (Puccinia striiformis f. sp. hordei).</title>
        <authorList>
            <person name="Xia C."/>
            <person name="Wang M."/>
            <person name="Yin C."/>
            <person name="Cornejo O.E."/>
            <person name="Hulbert S.H."/>
            <person name="Chen X."/>
        </authorList>
    </citation>
    <scope>NUCLEOTIDE SEQUENCE [LARGE SCALE GENOMIC DNA]</scope>
    <source>
        <strain evidence="2">93-210</strain>
    </source>
</reference>
<accession>A0ACC0DZ86</accession>
<reference evidence="1 2" key="3">
    <citation type="journal article" date="2022" name="Microbiol. Spectr.">
        <title>Folding features and dynamics of 3D genome architecture in plant fungal pathogens.</title>
        <authorList>
            <person name="Xia C."/>
        </authorList>
    </citation>
    <scope>NUCLEOTIDE SEQUENCE [LARGE SCALE GENOMIC DNA]</scope>
    <source>
        <strain evidence="1 2">93-210</strain>
    </source>
</reference>
<sequence>MDPNLHTAELLNVFVNRIEDGIDRLDNTPAGIEIARQEIHTMLDSFTNASIAALPSDGTQTDSLNCVICKECYLESDVTVSLPCHNSHHFHRACILDWLQTLVPEPLTCPICRATVEPIAPSNPDQLE</sequence>
<gene>
    <name evidence="1" type="ORF">MJO28_013039</name>
</gene>
<comment type="caution">
    <text evidence="1">The sequence shown here is derived from an EMBL/GenBank/DDBJ whole genome shotgun (WGS) entry which is preliminary data.</text>
</comment>
<reference evidence="2" key="2">
    <citation type="journal article" date="2018" name="Mol. Plant Microbe Interact.">
        <title>Genome sequence resources for the wheat stripe rust pathogen (Puccinia striiformis f. sp. tritici) and the barley stripe rust pathogen (Puccinia striiformis f. sp. hordei).</title>
        <authorList>
            <person name="Xia C."/>
            <person name="Wang M."/>
            <person name="Yin C."/>
            <person name="Cornejo O.E."/>
            <person name="Hulbert S.H."/>
            <person name="Chen X."/>
        </authorList>
    </citation>
    <scope>NUCLEOTIDE SEQUENCE [LARGE SCALE GENOMIC DNA]</scope>
    <source>
        <strain evidence="2">93-210</strain>
    </source>
</reference>
<dbReference type="EMBL" id="CM045877">
    <property type="protein sequence ID" value="KAI7940754.1"/>
    <property type="molecule type" value="Genomic_DNA"/>
</dbReference>
<name>A0ACC0DZ86_9BASI</name>
<organism evidence="1 2">
    <name type="scientific">Puccinia striiformis f. sp. tritici</name>
    <dbReference type="NCBI Taxonomy" id="168172"/>
    <lineage>
        <taxon>Eukaryota</taxon>
        <taxon>Fungi</taxon>
        <taxon>Dikarya</taxon>
        <taxon>Basidiomycota</taxon>
        <taxon>Pucciniomycotina</taxon>
        <taxon>Pucciniomycetes</taxon>
        <taxon>Pucciniales</taxon>
        <taxon>Pucciniaceae</taxon>
        <taxon>Puccinia</taxon>
    </lineage>
</organism>
<evidence type="ECO:0000313" key="1">
    <source>
        <dbReference type="EMBL" id="KAI7940754.1"/>
    </source>
</evidence>
<dbReference type="Proteomes" id="UP001060170">
    <property type="component" value="Chromosome 13"/>
</dbReference>
<protein>
    <submittedName>
        <fullName evidence="1">Uncharacterized protein</fullName>
    </submittedName>
</protein>
<proteinExistence type="predicted"/>